<proteinExistence type="predicted"/>
<name>A0A2V2BIA8_9GAMM</name>
<protein>
    <submittedName>
        <fullName evidence="2">Uncharacterized protein</fullName>
    </submittedName>
</protein>
<organism evidence="2 3">
    <name type="scientific">Pantoea allii</name>
    <dbReference type="NCBI Taxonomy" id="574096"/>
    <lineage>
        <taxon>Bacteria</taxon>
        <taxon>Pseudomonadati</taxon>
        <taxon>Pseudomonadota</taxon>
        <taxon>Gammaproteobacteria</taxon>
        <taxon>Enterobacterales</taxon>
        <taxon>Erwiniaceae</taxon>
        <taxon>Pantoea</taxon>
    </lineage>
</organism>
<evidence type="ECO:0000313" key="3">
    <source>
        <dbReference type="Proteomes" id="UP000245981"/>
    </source>
</evidence>
<comment type="caution">
    <text evidence="2">The sequence shown here is derived from an EMBL/GenBank/DDBJ whole genome shotgun (WGS) entry which is preliminary data.</text>
</comment>
<dbReference type="Proteomes" id="UP000245981">
    <property type="component" value="Unassembled WGS sequence"/>
</dbReference>
<reference evidence="2 3" key="1">
    <citation type="submission" date="2018-05" db="EMBL/GenBank/DDBJ databases">
        <title>Genomic Encyclopedia of Type Strains, Phase IV (KMG-V): Genome sequencing to study the core and pangenomes of soil and plant-associated prokaryotes.</title>
        <authorList>
            <person name="Whitman W."/>
        </authorList>
    </citation>
    <scope>NUCLEOTIDE SEQUENCE [LARGE SCALE GENOMIC DNA]</scope>
    <source>
        <strain evidence="2 3">PNA 200-10</strain>
    </source>
</reference>
<dbReference type="AlphaFoldDB" id="A0A2V2BIA8"/>
<evidence type="ECO:0000256" key="1">
    <source>
        <dbReference type="SAM" id="MobiDB-lite"/>
    </source>
</evidence>
<dbReference type="EMBL" id="QGHF01000004">
    <property type="protein sequence ID" value="PWK97518.1"/>
    <property type="molecule type" value="Genomic_DNA"/>
</dbReference>
<accession>A0A2V2BIA8</accession>
<gene>
    <name evidence="2" type="ORF">C7431_104195</name>
</gene>
<feature type="region of interest" description="Disordered" evidence="1">
    <location>
        <begin position="9"/>
        <end position="37"/>
    </location>
</feature>
<sequence length="83" mass="9321">MPLSTAYLRAPARAGARKTRQAGSGDDIVALSSRSPHPNRLKKLSCRFFPTTGDWRKIGEPKWIVLQSGHYANQHGNRTDVYR</sequence>
<evidence type="ECO:0000313" key="2">
    <source>
        <dbReference type="EMBL" id="PWK97518.1"/>
    </source>
</evidence>